<evidence type="ECO:0000256" key="5">
    <source>
        <dbReference type="PROSITE-ProRule" id="PRU00317"/>
    </source>
</evidence>
<evidence type="ECO:0000313" key="9">
    <source>
        <dbReference type="Proteomes" id="UP001195483"/>
    </source>
</evidence>
<dbReference type="SMART" id="SM00025">
    <property type="entry name" value="Pumilio"/>
    <property type="match status" value="8"/>
</dbReference>
<evidence type="ECO:0000256" key="2">
    <source>
        <dbReference type="ARBA" id="ARBA00022490"/>
    </source>
</evidence>
<organism evidence="8 9">
    <name type="scientific">Potamilus streckersoni</name>
    <dbReference type="NCBI Taxonomy" id="2493646"/>
    <lineage>
        <taxon>Eukaryota</taxon>
        <taxon>Metazoa</taxon>
        <taxon>Spiralia</taxon>
        <taxon>Lophotrochozoa</taxon>
        <taxon>Mollusca</taxon>
        <taxon>Bivalvia</taxon>
        <taxon>Autobranchia</taxon>
        <taxon>Heteroconchia</taxon>
        <taxon>Palaeoheterodonta</taxon>
        <taxon>Unionida</taxon>
        <taxon>Unionoidea</taxon>
        <taxon>Unionidae</taxon>
        <taxon>Ambleminae</taxon>
        <taxon>Lampsilini</taxon>
        <taxon>Potamilus</taxon>
    </lineage>
</organism>
<reference evidence="8" key="1">
    <citation type="journal article" date="2021" name="Genome Biol. Evol.">
        <title>A High-Quality Reference Genome for a Parasitic Bivalve with Doubly Uniparental Inheritance (Bivalvia: Unionida).</title>
        <authorList>
            <person name="Smith C.H."/>
        </authorList>
    </citation>
    <scope>NUCLEOTIDE SEQUENCE</scope>
    <source>
        <strain evidence="8">CHS0354</strain>
    </source>
</reference>
<feature type="repeat" description="Pumilio" evidence="5">
    <location>
        <begin position="876"/>
        <end position="911"/>
    </location>
</feature>
<keyword evidence="9" id="KW-1185">Reference proteome</keyword>
<protein>
    <recommendedName>
        <fullName evidence="7">PUM-HD domain-containing protein</fullName>
    </recommendedName>
</protein>
<sequence length="1071" mass="118409">MPEPIMNETSWNDNTTMLTRGHEMAGASRQINISKDDATVGYVFQRPHTDSELGGYPNKRWAIGDDSVIEQVIRSPRDFQEDLMMFKQIQARGMTVEELERGFHGLTLDRQPHGKKMWDMGVEGKPGPPDASKPMFSSMSWHNPRDDGWNQQHGGEHGTLGVNMVEYVLGGGSPTGKELHPRINRMKGGPYMPKMKSQQEQQMVDDKKSKTPSPFEGVEGGDDAKDSMQPNGILHNGIEEDSPYGGRRMGSHQNSPTGDENKGPLGMDGSKMGIKNENDLLEAQQSLMHQQMGGFQIDPATFEPVAIDPIQFDYTGQLGMPSMDSPNFNLDYSQSLQRQQQQPLTLLAQQYALQQQMGLGPTAIPTPYVISTQDPYTVGIPIAGPTVIPQYYGVQTPWGIYPANLFQQQQGQQTPQGMSQQQNQLLRSQTGRPLTPNQQNENMSNNATQLQAQALQAPSMSNDVNYNAPYQILTPAYYDQNGQLVMNTRGIGTRVQLVPPGPMLVSTGANQQGGTSLGSNPLRLLTTQPQQMPTTPPIGYSSSSSSTPQNSLGYTPTSSMGYTQVTPSLFTPISTSLGLNQQSGYNNSNLGSLGSSAGTFGSGEHFGLTSGQRRDSLDFKQRQMSSLNQYYSALGSLGSPAGPMGLVQPGQSMTPPLTGLGNSGRLYNAAPGAEAKFRNGTMGPAATGLFGSLFTSRNMAARSASMSKEVTGRSRLLEDFRNNRIPNLQLKDLVNHVVEFSQDQHGSRFIQQKLERATPQEKTMVFNEILASAYSLMTDVFGNYVIQKFFEFGTSDQKQTLAQRLRGHVLPLALQMYGCRVIQKALESIPPDMQVEIVKELDGHVLKCVKDQNGNHVVQKCIECVDPKHLQFIIDAFKGQVYPLSTHPYGCRVIQRILEHCTQEQTTPILEELHEHTERLVQDQYGNYVVQHVLEHGRPEDKSKIVSMIRGKVLLLSQHKFASNVVEKCVSHSSRAEKAMLIEEVCQMCDGPHSALYAMMKDQFANYVVQKMIDVAEPPQRKILMHKIRPHIATLRKYTYGKHILAKLEKFFLKNSSDLGPIGMPPNGSLP</sequence>
<dbReference type="CDD" id="cd07920">
    <property type="entry name" value="Pumilio"/>
    <property type="match status" value="1"/>
</dbReference>
<dbReference type="EMBL" id="JAEAOA010001532">
    <property type="protein sequence ID" value="KAK3583190.1"/>
    <property type="molecule type" value="Genomic_DNA"/>
</dbReference>
<feature type="domain" description="PUM-HD" evidence="7">
    <location>
        <begin position="712"/>
        <end position="1052"/>
    </location>
</feature>
<dbReference type="InterPro" id="IPR016024">
    <property type="entry name" value="ARM-type_fold"/>
</dbReference>
<dbReference type="GO" id="GO:0003730">
    <property type="term" value="F:mRNA 3'-UTR binding"/>
    <property type="evidence" value="ECO:0007669"/>
    <property type="project" value="TreeGrafter"/>
</dbReference>
<feature type="compositionally biased region" description="Polar residues" evidence="6">
    <location>
        <begin position="507"/>
        <end position="519"/>
    </location>
</feature>
<dbReference type="SUPFAM" id="SSF48371">
    <property type="entry name" value="ARM repeat"/>
    <property type="match status" value="1"/>
</dbReference>
<dbReference type="AlphaFoldDB" id="A0AAE0S0Z6"/>
<feature type="repeat" description="Pumilio" evidence="5">
    <location>
        <begin position="912"/>
        <end position="947"/>
    </location>
</feature>
<dbReference type="PROSITE" id="PS50302">
    <property type="entry name" value="PUM"/>
    <property type="match status" value="8"/>
</dbReference>
<evidence type="ECO:0000256" key="3">
    <source>
        <dbReference type="ARBA" id="ARBA00022737"/>
    </source>
</evidence>
<dbReference type="PROSITE" id="PS50303">
    <property type="entry name" value="PUM_HD"/>
    <property type="match status" value="1"/>
</dbReference>
<name>A0AAE0S0Z6_9BIVA</name>
<dbReference type="GO" id="GO:0005737">
    <property type="term" value="C:cytoplasm"/>
    <property type="evidence" value="ECO:0007669"/>
    <property type="project" value="UniProtKB-SubCell"/>
</dbReference>
<dbReference type="GO" id="GO:0010608">
    <property type="term" value="P:post-transcriptional regulation of gene expression"/>
    <property type="evidence" value="ECO:0007669"/>
    <property type="project" value="TreeGrafter"/>
</dbReference>
<dbReference type="Gene3D" id="1.25.10.10">
    <property type="entry name" value="Leucine-rich Repeat Variant"/>
    <property type="match status" value="1"/>
</dbReference>
<dbReference type="Pfam" id="PF00806">
    <property type="entry name" value="PUF"/>
    <property type="match status" value="8"/>
</dbReference>
<evidence type="ECO:0000256" key="6">
    <source>
        <dbReference type="SAM" id="MobiDB-lite"/>
    </source>
</evidence>
<evidence type="ECO:0000313" key="8">
    <source>
        <dbReference type="EMBL" id="KAK3583190.1"/>
    </source>
</evidence>
<dbReference type="PANTHER" id="PTHR12537">
    <property type="entry name" value="RNA BINDING PROTEIN PUMILIO-RELATED"/>
    <property type="match status" value="1"/>
</dbReference>
<feature type="repeat" description="Pumilio" evidence="5">
    <location>
        <begin position="768"/>
        <end position="803"/>
    </location>
</feature>
<dbReference type="Proteomes" id="UP001195483">
    <property type="component" value="Unassembled WGS sequence"/>
</dbReference>
<feature type="region of interest" description="Disordered" evidence="6">
    <location>
        <begin position="188"/>
        <end position="273"/>
    </location>
</feature>
<dbReference type="FunFam" id="1.25.10.10:FF:000004">
    <property type="entry name" value="Pumilio homolog 1 isoform 2"/>
    <property type="match status" value="1"/>
</dbReference>
<reference evidence="8" key="3">
    <citation type="submission" date="2023-05" db="EMBL/GenBank/DDBJ databases">
        <authorList>
            <person name="Smith C.H."/>
        </authorList>
    </citation>
    <scope>NUCLEOTIDE SEQUENCE</scope>
    <source>
        <strain evidence="8">CHS0354</strain>
        <tissue evidence="8">Mantle</tissue>
    </source>
</reference>
<accession>A0AAE0S0Z6</accession>
<proteinExistence type="predicted"/>
<feature type="region of interest" description="Disordered" evidence="6">
    <location>
        <begin position="502"/>
        <end position="554"/>
    </location>
</feature>
<comment type="subcellular location">
    <subcellularLocation>
        <location evidence="1">Cytoplasm</location>
    </subcellularLocation>
</comment>
<feature type="repeat" description="Pumilio" evidence="5">
    <location>
        <begin position="948"/>
        <end position="983"/>
    </location>
</feature>
<evidence type="ECO:0000256" key="4">
    <source>
        <dbReference type="ARBA" id="ARBA00022884"/>
    </source>
</evidence>
<dbReference type="InterPro" id="IPR001313">
    <property type="entry name" value="Pumilio_RNA-bd_rpt"/>
</dbReference>
<dbReference type="InterPro" id="IPR033133">
    <property type="entry name" value="PUM-HD"/>
</dbReference>
<keyword evidence="3" id="KW-0677">Repeat</keyword>
<keyword evidence="2" id="KW-0963">Cytoplasm</keyword>
<dbReference type="InterPro" id="IPR011989">
    <property type="entry name" value="ARM-like"/>
</dbReference>
<reference evidence="8" key="2">
    <citation type="journal article" date="2021" name="Genome Biol. Evol.">
        <title>Developing a high-quality reference genome for a parasitic bivalve with doubly uniparental inheritance (Bivalvia: Unionida).</title>
        <authorList>
            <person name="Smith C.H."/>
        </authorList>
    </citation>
    <scope>NUCLEOTIDE SEQUENCE</scope>
    <source>
        <strain evidence="8">CHS0354</strain>
        <tissue evidence="8">Mantle</tissue>
    </source>
</reference>
<feature type="repeat" description="Pumilio" evidence="5">
    <location>
        <begin position="804"/>
        <end position="839"/>
    </location>
</feature>
<keyword evidence="4" id="KW-0694">RNA-binding</keyword>
<feature type="compositionally biased region" description="Low complexity" evidence="6">
    <location>
        <begin position="521"/>
        <end position="533"/>
    </location>
</feature>
<feature type="repeat" description="Pumilio" evidence="5">
    <location>
        <begin position="987"/>
        <end position="1026"/>
    </location>
</feature>
<evidence type="ECO:0000259" key="7">
    <source>
        <dbReference type="PROSITE" id="PS50303"/>
    </source>
</evidence>
<feature type="repeat" description="Pumilio" evidence="5">
    <location>
        <begin position="840"/>
        <end position="875"/>
    </location>
</feature>
<gene>
    <name evidence="8" type="ORF">CHS0354_025709</name>
</gene>
<dbReference type="InterPro" id="IPR033712">
    <property type="entry name" value="Pumilio_RNA-bd"/>
</dbReference>
<evidence type="ECO:0000256" key="1">
    <source>
        <dbReference type="ARBA" id="ARBA00004496"/>
    </source>
</evidence>
<dbReference type="PANTHER" id="PTHR12537:SF12">
    <property type="entry name" value="MATERNAL PROTEIN PUMILIO"/>
    <property type="match status" value="1"/>
</dbReference>
<comment type="caution">
    <text evidence="8">The sequence shown here is derived from an EMBL/GenBank/DDBJ whole genome shotgun (WGS) entry which is preliminary data.</text>
</comment>
<feature type="repeat" description="Pumilio" evidence="5">
    <location>
        <begin position="732"/>
        <end position="767"/>
    </location>
</feature>